<evidence type="ECO:0000259" key="3">
    <source>
        <dbReference type="Pfam" id="PF02638"/>
    </source>
</evidence>
<feature type="chain" id="PRO_5020575089" evidence="2">
    <location>
        <begin position="42"/>
        <end position="806"/>
    </location>
</feature>
<dbReference type="AlphaFoldDB" id="A0A4V2EXK4"/>
<dbReference type="Proteomes" id="UP000293852">
    <property type="component" value="Unassembled WGS sequence"/>
</dbReference>
<reference evidence="4 5" key="1">
    <citation type="submission" date="2019-02" db="EMBL/GenBank/DDBJ databases">
        <title>Sequencing the genomes of 1000 actinobacteria strains.</title>
        <authorList>
            <person name="Klenk H.-P."/>
        </authorList>
    </citation>
    <scope>NUCLEOTIDE SEQUENCE [LARGE SCALE GENOMIC DNA]</scope>
    <source>
        <strain evidence="4 5">DSM 16932</strain>
    </source>
</reference>
<proteinExistence type="predicted"/>
<keyword evidence="5" id="KW-1185">Reference proteome</keyword>
<dbReference type="PANTHER" id="PTHR43405:SF1">
    <property type="entry name" value="GLYCOSYL HYDROLASE DIGH"/>
    <property type="match status" value="1"/>
</dbReference>
<dbReference type="InterPro" id="IPR017853">
    <property type="entry name" value="GH"/>
</dbReference>
<dbReference type="Gene3D" id="3.20.20.80">
    <property type="entry name" value="Glycosidases"/>
    <property type="match status" value="1"/>
</dbReference>
<keyword evidence="1 2" id="KW-0732">Signal</keyword>
<evidence type="ECO:0000256" key="2">
    <source>
        <dbReference type="SAM" id="SignalP"/>
    </source>
</evidence>
<dbReference type="SUPFAM" id="SSF51445">
    <property type="entry name" value="(Trans)glycosidases"/>
    <property type="match status" value="1"/>
</dbReference>
<keyword evidence="4" id="KW-0449">Lipoprotein</keyword>
<protein>
    <submittedName>
        <fullName evidence="4">Uncharacterized lipoprotein YddW (UPF0748 family)</fullName>
    </submittedName>
</protein>
<dbReference type="InterPro" id="IPR052177">
    <property type="entry name" value="Divisome_Glycosyl_Hydrolase"/>
</dbReference>
<dbReference type="PANTHER" id="PTHR43405">
    <property type="entry name" value="GLYCOSYL HYDROLASE DIGH"/>
    <property type="match status" value="1"/>
</dbReference>
<dbReference type="EMBL" id="SGWX01000001">
    <property type="protein sequence ID" value="RZS59800.1"/>
    <property type="molecule type" value="Genomic_DNA"/>
</dbReference>
<evidence type="ECO:0000313" key="4">
    <source>
        <dbReference type="EMBL" id="RZS59800.1"/>
    </source>
</evidence>
<dbReference type="OrthoDB" id="9773203at2"/>
<feature type="domain" description="Glycosyl hydrolase-like 10" evidence="3">
    <location>
        <begin position="356"/>
        <end position="630"/>
    </location>
</feature>
<sequence length="806" mass="84808">MSHDRAVSPYRWAVLRRAPRALLVLALAAVGMSVPPPTASADATEVDRPTVVAADGAQWAIDAVNTGRGAGMLVQYTPDYGFSTFTNPWGAEAVVEATAEPNTYQVLTVGSAQRDLSTSGNRQIPADGFVLSAGPDGSPDAVAFITDHFTPGDLVTIVRPTSLNASNPLAVVDPTPETNPSGAEFPGYRGADQLIQYTPAFGQSTGTNEWGYELVVRSGVVAAVGGANSAIPPDGYVLSGHGVADAFLRANGIVGASVEIEAGAVRIRSDVGTAISSATAEVARVAQAVSEGDANFLDADFATANDALTRADAALRVARSAMGVDDQTALWQVDQALAASRAASYAATPSRVAESRGVWYRPVELDAEAVRATVARMAQTGVNELYLETLWGGYTIYPSAVAARYGLPAQRPEFAGFDALAVWKAETERVGIALHAWVDGLAVGNELGDGVGPIVTTHPEWLAQPRDHAGSDAAFPSANGFYWLDVTDPRARQYFLDVTSEMVHQYGLAGLNLDYMRYPSNGSWQSAYNFSTDAVATFQAAYGTDPLTLSGDDEAAWSQWTTFVESEENRMVGEVSRAVKAVKPGAVVSDAPEAGTEADKIGQWSHVLDVVIPQAYTTNLDAIRQRVDTVVHSMTGGQLVYAGLSAMYERGGADATVQQTQAARDVDAGSVIFAFGQAGPAHVSALSSGPWRESAVSPGVHPIEATRAVVDDAVERIAASYLPRKGLDRVIATTLTARLKAVKAVLGGEARPIQVTVASRQVAALQSVVEREQSAGRMDAAVAARLRDSLGECATFLAYASARNMR</sequence>
<gene>
    <name evidence="4" type="ORF">EV386_0036</name>
</gene>
<dbReference type="InterPro" id="IPR003790">
    <property type="entry name" value="GHL10"/>
</dbReference>
<feature type="signal peptide" evidence="2">
    <location>
        <begin position="1"/>
        <end position="41"/>
    </location>
</feature>
<accession>A0A4V2EXK4</accession>
<dbReference type="Pfam" id="PF02638">
    <property type="entry name" value="GHL10"/>
    <property type="match status" value="1"/>
</dbReference>
<organism evidence="4 5">
    <name type="scientific">Xylanimonas ulmi</name>
    <dbReference type="NCBI Taxonomy" id="228973"/>
    <lineage>
        <taxon>Bacteria</taxon>
        <taxon>Bacillati</taxon>
        <taxon>Actinomycetota</taxon>
        <taxon>Actinomycetes</taxon>
        <taxon>Micrococcales</taxon>
        <taxon>Promicromonosporaceae</taxon>
        <taxon>Xylanimonas</taxon>
    </lineage>
</organism>
<evidence type="ECO:0000256" key="1">
    <source>
        <dbReference type="ARBA" id="ARBA00022729"/>
    </source>
</evidence>
<comment type="caution">
    <text evidence="4">The sequence shown here is derived from an EMBL/GenBank/DDBJ whole genome shotgun (WGS) entry which is preliminary data.</text>
</comment>
<name>A0A4V2EXK4_9MICO</name>
<evidence type="ECO:0000313" key="5">
    <source>
        <dbReference type="Proteomes" id="UP000293852"/>
    </source>
</evidence>